<reference evidence="2" key="1">
    <citation type="submission" date="2021-01" db="EMBL/GenBank/DDBJ databases">
        <authorList>
            <person name="Corre E."/>
            <person name="Pelletier E."/>
            <person name="Niang G."/>
            <person name="Scheremetjew M."/>
            <person name="Finn R."/>
            <person name="Kale V."/>
            <person name="Holt S."/>
            <person name="Cochrane G."/>
            <person name="Meng A."/>
            <person name="Brown T."/>
            <person name="Cohen L."/>
        </authorList>
    </citation>
    <scope>NUCLEOTIDE SEQUENCE</scope>
    <source>
        <strain evidence="2">NY070348D</strain>
    </source>
</reference>
<dbReference type="PANTHER" id="PTHR31131">
    <property type="entry name" value="CHROMOSOME 1, WHOLE GENOME SHOTGUN SEQUENCE"/>
    <property type="match status" value="1"/>
</dbReference>
<evidence type="ECO:0000313" key="2">
    <source>
        <dbReference type="EMBL" id="CAD9698708.1"/>
    </source>
</evidence>
<dbReference type="InterPro" id="IPR027795">
    <property type="entry name" value="CASTOR_ACT_dom"/>
</dbReference>
<organism evidence="2">
    <name type="scientific">Mucochytrium quahogii</name>
    <dbReference type="NCBI Taxonomy" id="96639"/>
    <lineage>
        <taxon>Eukaryota</taxon>
        <taxon>Sar</taxon>
        <taxon>Stramenopiles</taxon>
        <taxon>Bigyra</taxon>
        <taxon>Labyrinthulomycetes</taxon>
        <taxon>Thraustochytrida</taxon>
        <taxon>Thraustochytriidae</taxon>
        <taxon>Mucochytrium</taxon>
    </lineage>
</organism>
<gene>
    <name evidence="2" type="ORF">QSP1433_LOCUS13664</name>
</gene>
<evidence type="ECO:0000259" key="1">
    <source>
        <dbReference type="Pfam" id="PF13840"/>
    </source>
</evidence>
<protein>
    <recommendedName>
        <fullName evidence="1">CASTOR ACT domain-containing protein</fullName>
    </recommendedName>
</protein>
<feature type="domain" description="CASTOR ACT" evidence="1">
    <location>
        <begin position="134"/>
        <end position="194"/>
    </location>
</feature>
<name>A0A7S2SFK8_9STRA</name>
<dbReference type="AlphaFoldDB" id="A0A7S2SFK8"/>
<dbReference type="Pfam" id="PF13840">
    <property type="entry name" value="ACT_7"/>
    <property type="match status" value="2"/>
</dbReference>
<feature type="domain" description="CASTOR ACT" evidence="1">
    <location>
        <begin position="340"/>
        <end position="400"/>
    </location>
</feature>
<accession>A0A7S2SFK8</accession>
<dbReference type="EMBL" id="HBHK01021432">
    <property type="protein sequence ID" value="CAD9698708.1"/>
    <property type="molecule type" value="Transcribed_RNA"/>
</dbReference>
<dbReference type="PANTHER" id="PTHR31131:SF6">
    <property type="entry name" value="CASTOR ACT DOMAIN-CONTAINING PROTEIN"/>
    <property type="match status" value="1"/>
</dbReference>
<sequence length="412" mass="45671">MAEESWTTGHFDATLLSGDLYVGHIPADVLCQCTHALIKLLVLDAEEADAAYYGSNCTNLTPPASLGTPSSHELEFHQGFGQVDESEFGMGASGVNIMLVQDVDGVTVVVNERYYRHMKLCGVVEHMRWSPVLWRALQINLGPAGGDECSEIIGYLSTVLSEKDVSILNFSTFASDLILVQDFDTLKAKNVLTEYGEQGVQGLKAQIRERQSPSEVSETAFFFDGEEKGSASDSPRHARVESEIDEVSSLVVCPAPLVLTTIKRVLLKQCMYSLMKQLSHHIDIHIRDRAMGGESGTGRTFVNNHASDYFWAYFSTHEEVSVLMDERDLKNFPEDSLCVCPQRWKAIRLVGKDIPFNQTGVVKRMSSPYEVGIQVLNMSTYCTNVALVDENEVNDAVKKLVTELKLGEVETK</sequence>
<dbReference type="SUPFAM" id="SSF55021">
    <property type="entry name" value="ACT-like"/>
    <property type="match status" value="1"/>
</dbReference>
<dbReference type="InterPro" id="IPR045865">
    <property type="entry name" value="ACT-like_dom_sf"/>
</dbReference>
<proteinExistence type="predicted"/>
<dbReference type="Gene3D" id="3.30.2130.10">
    <property type="entry name" value="VC0802-like"/>
    <property type="match status" value="2"/>
</dbReference>
<dbReference type="InterPro" id="IPR051719">
    <property type="entry name" value="CASTOR_mTORC1"/>
</dbReference>